<dbReference type="EMBL" id="BARV01001923">
    <property type="protein sequence ID" value="GAI01455.1"/>
    <property type="molecule type" value="Genomic_DNA"/>
</dbReference>
<feature type="non-terminal residue" evidence="1">
    <location>
        <position position="1"/>
    </location>
</feature>
<gene>
    <name evidence="1" type="ORF">S06H3_05247</name>
</gene>
<name>X1LGI3_9ZZZZ</name>
<comment type="caution">
    <text evidence="1">The sequence shown here is derived from an EMBL/GenBank/DDBJ whole genome shotgun (WGS) entry which is preliminary data.</text>
</comment>
<dbReference type="AlphaFoldDB" id="X1LGI3"/>
<organism evidence="1">
    <name type="scientific">marine sediment metagenome</name>
    <dbReference type="NCBI Taxonomy" id="412755"/>
    <lineage>
        <taxon>unclassified sequences</taxon>
        <taxon>metagenomes</taxon>
        <taxon>ecological metagenomes</taxon>
    </lineage>
</organism>
<proteinExistence type="predicted"/>
<reference evidence="1" key="1">
    <citation type="journal article" date="2014" name="Front. Microbiol.">
        <title>High frequency of phylogenetically diverse reductive dehalogenase-homologous genes in deep subseafloor sedimentary metagenomes.</title>
        <authorList>
            <person name="Kawai M."/>
            <person name="Futagami T."/>
            <person name="Toyoda A."/>
            <person name="Takaki Y."/>
            <person name="Nishi S."/>
            <person name="Hori S."/>
            <person name="Arai W."/>
            <person name="Tsubouchi T."/>
            <person name="Morono Y."/>
            <person name="Uchiyama I."/>
            <person name="Ito T."/>
            <person name="Fujiyama A."/>
            <person name="Inagaki F."/>
            <person name="Takami H."/>
        </authorList>
    </citation>
    <scope>NUCLEOTIDE SEQUENCE</scope>
    <source>
        <strain evidence="1">Expedition CK06-06</strain>
    </source>
</reference>
<accession>X1LGI3</accession>
<protein>
    <submittedName>
        <fullName evidence="1">Uncharacterized protein</fullName>
    </submittedName>
</protein>
<evidence type="ECO:0000313" key="1">
    <source>
        <dbReference type="EMBL" id="GAI01455.1"/>
    </source>
</evidence>
<sequence length="55" mass="6178">TTREIVGGLSFVLLASLVREMGPLRLIEFSIKDRLDCLVKPIVEGSPIIVYFFLL</sequence>